<dbReference type="GO" id="GO:0070497">
    <property type="term" value="F:6-carboxytetrahydropterin synthase activity"/>
    <property type="evidence" value="ECO:0007669"/>
    <property type="project" value="UniProtKB-EC"/>
</dbReference>
<dbReference type="Pfam" id="PF01242">
    <property type="entry name" value="PTPS"/>
    <property type="match status" value="1"/>
</dbReference>
<dbReference type="InterPro" id="IPR038418">
    <property type="entry name" value="6-PTP_synth/QueD_sf"/>
</dbReference>
<evidence type="ECO:0000256" key="9">
    <source>
        <dbReference type="PIRSR" id="PIRSR006113-1"/>
    </source>
</evidence>
<gene>
    <name evidence="11" type="primary">queD</name>
    <name evidence="11" type="ORF">EGN73_18550</name>
</gene>
<feature type="active site" description="Proton acceptor" evidence="9">
    <location>
        <position position="23"/>
    </location>
</feature>
<comment type="similarity">
    <text evidence="2 8">Belongs to the PTPS family. QueD subfamily.</text>
</comment>
<evidence type="ECO:0000256" key="10">
    <source>
        <dbReference type="PIRSR" id="PIRSR006113-2"/>
    </source>
</evidence>
<dbReference type="PANTHER" id="PTHR12589">
    <property type="entry name" value="PYRUVOYL TETRAHYDROBIOPTERIN SYNTHASE"/>
    <property type="match status" value="1"/>
</dbReference>
<dbReference type="PANTHER" id="PTHR12589:SF7">
    <property type="entry name" value="6-PYRUVOYL TETRAHYDROBIOPTERIN SYNTHASE"/>
    <property type="match status" value="1"/>
</dbReference>
<keyword evidence="6 8" id="KW-0456">Lyase</keyword>
<dbReference type="EMBL" id="RPHB01000009">
    <property type="protein sequence ID" value="MBW3469800.1"/>
    <property type="molecule type" value="Genomic_DNA"/>
</dbReference>
<keyword evidence="4 8" id="KW-0479">Metal-binding</keyword>
<evidence type="ECO:0000256" key="6">
    <source>
        <dbReference type="ARBA" id="ARBA00023239"/>
    </source>
</evidence>
<evidence type="ECO:0000256" key="5">
    <source>
        <dbReference type="ARBA" id="ARBA00022833"/>
    </source>
</evidence>
<dbReference type="GO" id="GO:0008616">
    <property type="term" value="P:tRNA queuosine(34) biosynthetic process"/>
    <property type="evidence" value="ECO:0007669"/>
    <property type="project" value="UniProtKB-KW"/>
</dbReference>
<dbReference type="Gene3D" id="3.30.479.10">
    <property type="entry name" value="6-pyruvoyl tetrahydropterin synthase/QueD"/>
    <property type="match status" value="1"/>
</dbReference>
<feature type="binding site" evidence="10">
    <location>
        <position position="27"/>
    </location>
    <ligand>
        <name>Zn(2+)</name>
        <dbReference type="ChEBI" id="CHEBI:29105"/>
    </ligand>
</feature>
<organism evidence="11 12">
    <name type="scientific">Arthrospiribacter ruber</name>
    <dbReference type="NCBI Taxonomy" id="2487934"/>
    <lineage>
        <taxon>Bacteria</taxon>
        <taxon>Pseudomonadati</taxon>
        <taxon>Bacteroidota</taxon>
        <taxon>Cytophagia</taxon>
        <taxon>Cytophagales</taxon>
        <taxon>Cyclobacteriaceae</taxon>
        <taxon>Arthrospiribacter</taxon>
    </lineage>
</organism>
<dbReference type="NCBIfam" id="TIGR03367">
    <property type="entry name" value="queuosine_QueD"/>
    <property type="match status" value="1"/>
</dbReference>
<dbReference type="InterPro" id="IPR007115">
    <property type="entry name" value="6-PTP_synth/QueD"/>
</dbReference>
<evidence type="ECO:0000256" key="4">
    <source>
        <dbReference type="ARBA" id="ARBA00022723"/>
    </source>
</evidence>
<evidence type="ECO:0000313" key="11">
    <source>
        <dbReference type="EMBL" id="MBW3469800.1"/>
    </source>
</evidence>
<feature type="binding site" evidence="10">
    <location>
        <position position="29"/>
    </location>
    <ligand>
        <name>Zn(2+)</name>
        <dbReference type="ChEBI" id="CHEBI:29105"/>
    </ligand>
</feature>
<dbReference type="AlphaFoldDB" id="A0A951IYZ8"/>
<evidence type="ECO:0000256" key="8">
    <source>
        <dbReference type="PIRNR" id="PIRNR006113"/>
    </source>
</evidence>
<dbReference type="GO" id="GO:0046872">
    <property type="term" value="F:metal ion binding"/>
    <property type="evidence" value="ECO:0007669"/>
    <property type="project" value="UniProtKB-KW"/>
</dbReference>
<name>A0A951IYZ8_9BACT</name>
<dbReference type="RefSeq" id="WP_014772546.1">
    <property type="nucleotide sequence ID" value="NZ_RPHB01000009.1"/>
</dbReference>
<comment type="pathway">
    <text evidence="1 8">Purine metabolism; 7-cyano-7-deazaguanine biosynthesis.</text>
</comment>
<protein>
    <recommendedName>
        <fullName evidence="3 8">6-carboxy-5,6,7,8-tetrahydropterin synthase</fullName>
        <ecNumber evidence="8">4.-.-.-</ecNumber>
    </recommendedName>
</protein>
<keyword evidence="12" id="KW-1185">Reference proteome</keyword>
<comment type="catalytic activity">
    <reaction evidence="7 8">
        <text>7,8-dihydroneopterin 3'-triphosphate + H2O = 6-carboxy-5,6,7,8-tetrahydropterin + triphosphate + acetaldehyde + 2 H(+)</text>
        <dbReference type="Rhea" id="RHEA:27966"/>
        <dbReference type="ChEBI" id="CHEBI:15343"/>
        <dbReference type="ChEBI" id="CHEBI:15377"/>
        <dbReference type="ChEBI" id="CHEBI:15378"/>
        <dbReference type="ChEBI" id="CHEBI:18036"/>
        <dbReference type="ChEBI" id="CHEBI:58462"/>
        <dbReference type="ChEBI" id="CHEBI:61032"/>
        <dbReference type="EC" id="4.1.2.50"/>
    </reaction>
</comment>
<feature type="binding site" evidence="10">
    <location>
        <position position="14"/>
    </location>
    <ligand>
        <name>Zn(2+)</name>
        <dbReference type="ChEBI" id="CHEBI:29105"/>
    </ligand>
</feature>
<accession>A0A951IYZ8</accession>
<reference evidence="11 12" key="1">
    <citation type="journal article" date="2020" name="Syst. Appl. Microbiol.">
        <title>Arthrospiribacter ruber gen. nov., sp. nov., a novel bacterium isolated from Arthrospira cultures.</title>
        <authorList>
            <person name="Waleron M."/>
            <person name="Misztak A."/>
            <person name="Waleron M.M."/>
            <person name="Furmaniak M."/>
            <person name="Mrozik A."/>
            <person name="Waleron K."/>
        </authorList>
    </citation>
    <scope>NUCLEOTIDE SEQUENCE [LARGE SCALE GENOMIC DNA]</scope>
    <source>
        <strain evidence="11 12">DPMB0001</strain>
    </source>
</reference>
<evidence type="ECO:0000256" key="7">
    <source>
        <dbReference type="ARBA" id="ARBA00048807"/>
    </source>
</evidence>
<keyword evidence="8" id="KW-0671">Queuosine biosynthesis</keyword>
<keyword evidence="5 8" id="KW-0862">Zinc</keyword>
<evidence type="ECO:0000313" key="12">
    <source>
        <dbReference type="Proteomes" id="UP000727490"/>
    </source>
</evidence>
<comment type="caution">
    <text evidence="11">The sequence shown here is derived from an EMBL/GenBank/DDBJ whole genome shotgun (WGS) entry which is preliminary data.</text>
</comment>
<evidence type="ECO:0000256" key="1">
    <source>
        <dbReference type="ARBA" id="ARBA00005061"/>
    </source>
</evidence>
<dbReference type="PIRSF" id="PIRSF006113">
    <property type="entry name" value="PTP_synth"/>
    <property type="match status" value="1"/>
</dbReference>
<comment type="cofactor">
    <cofactor evidence="8 10">
        <name>Zn(2+)</name>
        <dbReference type="ChEBI" id="CHEBI:29105"/>
    </cofactor>
    <text evidence="8 10">Binds 1 zinc ion per subunit.</text>
</comment>
<evidence type="ECO:0000256" key="3">
    <source>
        <dbReference type="ARBA" id="ARBA00018141"/>
    </source>
</evidence>
<dbReference type="Proteomes" id="UP000727490">
    <property type="component" value="Unassembled WGS sequence"/>
</dbReference>
<proteinExistence type="inferred from homology"/>
<sequence>MLSITKIFTFEAAHRISDHDGACSQLHGHSYSLHVTVSGDDLKKDMLLDFKDLKKIVQEEVIEVFDHALLLKESEKNLIDFEKIGQKIFWMPYEPTAERILLWMKDRIAPQLPSHVKLEGLTLYETATCYARWKD</sequence>
<feature type="active site" description="Charge relay system" evidence="9">
    <location>
        <position position="67"/>
    </location>
</feature>
<dbReference type="SUPFAM" id="SSF55620">
    <property type="entry name" value="Tetrahydrobiopterin biosynthesis enzymes-like"/>
    <property type="match status" value="1"/>
</dbReference>
<feature type="active site" description="Charge relay system" evidence="9">
    <location>
        <position position="125"/>
    </location>
</feature>
<dbReference type="EC" id="4.-.-.-" evidence="8"/>
<evidence type="ECO:0000256" key="2">
    <source>
        <dbReference type="ARBA" id="ARBA00008900"/>
    </source>
</evidence>